<feature type="domain" description="HTH tetR-type" evidence="3">
    <location>
        <begin position="19"/>
        <end position="79"/>
    </location>
</feature>
<evidence type="ECO:0000256" key="1">
    <source>
        <dbReference type="ARBA" id="ARBA00023125"/>
    </source>
</evidence>
<dbReference type="Proteomes" id="UP000067626">
    <property type="component" value="Chromosome"/>
</dbReference>
<dbReference type="KEGG" id="ccro:CMC5_066920"/>
<gene>
    <name evidence="4" type="ORF">CMC5_066920</name>
</gene>
<dbReference type="EMBL" id="CP012159">
    <property type="protein sequence ID" value="AKT42466.1"/>
    <property type="molecule type" value="Genomic_DNA"/>
</dbReference>
<dbReference type="GO" id="GO:0003700">
    <property type="term" value="F:DNA-binding transcription factor activity"/>
    <property type="evidence" value="ECO:0007669"/>
    <property type="project" value="TreeGrafter"/>
</dbReference>
<evidence type="ECO:0000313" key="4">
    <source>
        <dbReference type="EMBL" id="AKT42466.1"/>
    </source>
</evidence>
<name>A0A0K1ENP5_CHOCO</name>
<accession>A0A0K1ENP5</accession>
<dbReference type="PRINTS" id="PR00455">
    <property type="entry name" value="HTHTETR"/>
</dbReference>
<keyword evidence="1 2" id="KW-0238">DNA-binding</keyword>
<dbReference type="InterPro" id="IPR009057">
    <property type="entry name" value="Homeodomain-like_sf"/>
</dbReference>
<proteinExistence type="predicted"/>
<dbReference type="Pfam" id="PF17918">
    <property type="entry name" value="TetR_C_15"/>
    <property type="match status" value="1"/>
</dbReference>
<evidence type="ECO:0000313" key="5">
    <source>
        <dbReference type="Proteomes" id="UP000067626"/>
    </source>
</evidence>
<dbReference type="InterPro" id="IPR023772">
    <property type="entry name" value="DNA-bd_HTH_TetR-type_CS"/>
</dbReference>
<dbReference type="PROSITE" id="PS01081">
    <property type="entry name" value="HTH_TETR_1"/>
    <property type="match status" value="1"/>
</dbReference>
<keyword evidence="5" id="KW-1185">Reference proteome</keyword>
<dbReference type="PATRIC" id="fig|52.7.peg.7351"/>
<reference evidence="4 5" key="1">
    <citation type="submission" date="2015-07" db="EMBL/GenBank/DDBJ databases">
        <title>Genome analysis of myxobacterium Chondromyces crocatus Cm c5 reveals a high potential for natural compound synthesis and the genetic basis for the loss of fruiting body formation.</title>
        <authorList>
            <person name="Zaburannyi N."/>
            <person name="Bunk B."/>
            <person name="Maier J."/>
            <person name="Overmann J."/>
            <person name="Mueller R."/>
        </authorList>
    </citation>
    <scope>NUCLEOTIDE SEQUENCE [LARGE SCALE GENOMIC DNA]</scope>
    <source>
        <strain evidence="4 5">Cm c5</strain>
    </source>
</reference>
<dbReference type="PROSITE" id="PS50977">
    <property type="entry name" value="HTH_TETR_2"/>
    <property type="match status" value="1"/>
</dbReference>
<sequence length="226" mass="25138">MARGRTTELRRTPKQDRSRETVNVILQATTYILIREGYAALTTNRVAERAGVNIASLYQFFPNKEALVVELERRHVARTDAVMGEVLRKHTGKGGKARLRTLVKAFMAAQAVEPALQRVFAEEMPRIRSRRPPTAGERCAAQAGAFFASLGVALPNPELSGWLLATVCHAVILQGFVERQDDVLSGVLEDELVLLLERYLGLPEQARLSEQARPRRRRAVSALAEV</sequence>
<dbReference type="STRING" id="52.CMC5_066920"/>
<evidence type="ECO:0000256" key="2">
    <source>
        <dbReference type="PROSITE-ProRule" id="PRU00335"/>
    </source>
</evidence>
<organism evidence="4 5">
    <name type="scientific">Chondromyces crocatus</name>
    <dbReference type="NCBI Taxonomy" id="52"/>
    <lineage>
        <taxon>Bacteria</taxon>
        <taxon>Pseudomonadati</taxon>
        <taxon>Myxococcota</taxon>
        <taxon>Polyangia</taxon>
        <taxon>Polyangiales</taxon>
        <taxon>Polyangiaceae</taxon>
        <taxon>Chondromyces</taxon>
    </lineage>
</organism>
<dbReference type="PANTHER" id="PTHR30055:SF201">
    <property type="entry name" value="TRANSCRIPTIONAL REGULATORY PROTEIN"/>
    <property type="match status" value="1"/>
</dbReference>
<dbReference type="InterPro" id="IPR041669">
    <property type="entry name" value="TetR_C_15"/>
</dbReference>
<feature type="DNA-binding region" description="H-T-H motif" evidence="2">
    <location>
        <begin position="42"/>
        <end position="61"/>
    </location>
</feature>
<dbReference type="Pfam" id="PF00440">
    <property type="entry name" value="TetR_N"/>
    <property type="match status" value="1"/>
</dbReference>
<dbReference type="InterPro" id="IPR050109">
    <property type="entry name" value="HTH-type_TetR-like_transc_reg"/>
</dbReference>
<dbReference type="Gene3D" id="1.10.357.10">
    <property type="entry name" value="Tetracycline Repressor, domain 2"/>
    <property type="match status" value="1"/>
</dbReference>
<dbReference type="PANTHER" id="PTHR30055">
    <property type="entry name" value="HTH-TYPE TRANSCRIPTIONAL REGULATOR RUTR"/>
    <property type="match status" value="1"/>
</dbReference>
<dbReference type="GO" id="GO:0000976">
    <property type="term" value="F:transcription cis-regulatory region binding"/>
    <property type="evidence" value="ECO:0007669"/>
    <property type="project" value="TreeGrafter"/>
</dbReference>
<dbReference type="RefSeq" id="WP_050434095.1">
    <property type="nucleotide sequence ID" value="NZ_CP012159.1"/>
</dbReference>
<protein>
    <submittedName>
        <fullName evidence="4">Transcriptional regulator</fullName>
    </submittedName>
</protein>
<dbReference type="AlphaFoldDB" id="A0A0K1ENP5"/>
<evidence type="ECO:0000259" key="3">
    <source>
        <dbReference type="PROSITE" id="PS50977"/>
    </source>
</evidence>
<dbReference type="SUPFAM" id="SSF46689">
    <property type="entry name" value="Homeodomain-like"/>
    <property type="match status" value="1"/>
</dbReference>
<dbReference type="InterPro" id="IPR001647">
    <property type="entry name" value="HTH_TetR"/>
</dbReference>